<protein>
    <submittedName>
        <fullName evidence="1">HicB family</fullName>
    </submittedName>
</protein>
<accession>A0A8S5MEB1</accession>
<sequence>MCPMGRPKSENPKATQVSVRLDAETMQKLKENAEQYSETYAQSLRRGIEMLNKAIKK</sequence>
<proteinExistence type="predicted"/>
<name>A0A8S5MEB1_9CAUD</name>
<evidence type="ECO:0000313" key="1">
    <source>
        <dbReference type="EMBL" id="DAD80661.1"/>
    </source>
</evidence>
<dbReference type="Pfam" id="PF14384">
    <property type="entry name" value="BrnA_antitoxin"/>
    <property type="match status" value="1"/>
</dbReference>
<dbReference type="EMBL" id="BK014885">
    <property type="protein sequence ID" value="DAD80661.1"/>
    <property type="molecule type" value="Genomic_DNA"/>
</dbReference>
<organism evidence="1">
    <name type="scientific">Siphoviridae sp. ctS1E53</name>
    <dbReference type="NCBI Taxonomy" id="2826340"/>
    <lineage>
        <taxon>Viruses</taxon>
        <taxon>Duplodnaviria</taxon>
        <taxon>Heunggongvirae</taxon>
        <taxon>Uroviricota</taxon>
        <taxon>Caudoviricetes</taxon>
    </lineage>
</organism>
<reference evidence="1" key="1">
    <citation type="journal article" date="2021" name="Proc. Natl. Acad. Sci. U.S.A.">
        <title>A Catalog of Tens of Thousands of Viruses from Human Metagenomes Reveals Hidden Associations with Chronic Diseases.</title>
        <authorList>
            <person name="Tisza M.J."/>
            <person name="Buck C.B."/>
        </authorList>
    </citation>
    <scope>NUCLEOTIDE SEQUENCE</scope>
    <source>
        <strain evidence="1">CtS1E53</strain>
    </source>
</reference>
<dbReference type="InterPro" id="IPR025528">
    <property type="entry name" value="BrnA_antitoxin"/>
</dbReference>